<gene>
    <name evidence="2" type="ORF">QM524_17740</name>
</gene>
<keyword evidence="3" id="KW-1185">Reference proteome</keyword>
<sequence length="462" mass="51719">MKIFRNIILGFLALIVIAAIGTFTTVDRTELHQTEFYAQTQNWLANYIPDTDPQYDSVYVGWAKVNLTPAQPLATAGYGNRDGKPYQSVHDSIYVRAMVFDNGRKFAMVSCDLLIIPPEVRLSLQDKLGKIGFSWEHVFIGATHTHNSIGAWGKNAIGELFAGKYHPEVVEDIANKIVKAIQLADANTTAAEIGYGQIDTPELVFNRLVHEKGTVDPTLRLLKIHKDNGQNALICVYSAHATTLNADKMVLSRDYPGVLVDKLEKDQADFAMFMAGSVGSTGPIGEEMKDDYAQLNRVADGLYQKIAKINPQIKTTLVDNLHASVIPISMRDPQVRVSQDLRFRPWVFQTFFGEYPAEMKVFQLGNTIFIGTPCDYSGELMPDVLKTAQNQHLNLIVTSFDGSYVGYITEDSRYDLNSYETRVMNWYGPQNGQYFQEIINSILTKNAPVVKQPDALQNQTEE</sequence>
<dbReference type="RefSeq" id="WP_283345586.1">
    <property type="nucleotide sequence ID" value="NZ_JASHIF010000017.1"/>
</dbReference>
<feature type="domain" description="Neutral/alkaline non-lysosomal ceramidase N-terminal" evidence="1">
    <location>
        <begin position="61"/>
        <end position="269"/>
    </location>
</feature>
<dbReference type="Pfam" id="PF04734">
    <property type="entry name" value="Ceramidase_alk"/>
    <property type="match status" value="1"/>
</dbReference>
<comment type="caution">
    <text evidence="2">The sequence shown here is derived from an EMBL/GenBank/DDBJ whole genome shotgun (WGS) entry which is preliminary data.</text>
</comment>
<protein>
    <submittedName>
        <fullName evidence="2">Neutral/alkaline non-lysosomal ceramidase N-terminal domain-containing protein</fullName>
    </submittedName>
</protein>
<name>A0ABT6YBW4_9BACT</name>
<evidence type="ECO:0000259" key="1">
    <source>
        <dbReference type="Pfam" id="PF04734"/>
    </source>
</evidence>
<organism evidence="2 3">
    <name type="scientific">Flectobacillus roseus</name>
    <dbReference type="NCBI Taxonomy" id="502259"/>
    <lineage>
        <taxon>Bacteria</taxon>
        <taxon>Pseudomonadati</taxon>
        <taxon>Bacteroidota</taxon>
        <taxon>Cytophagia</taxon>
        <taxon>Cytophagales</taxon>
        <taxon>Flectobacillaceae</taxon>
        <taxon>Flectobacillus</taxon>
    </lineage>
</organism>
<dbReference type="EMBL" id="JASHIF010000017">
    <property type="protein sequence ID" value="MDI9861064.1"/>
    <property type="molecule type" value="Genomic_DNA"/>
</dbReference>
<accession>A0ABT6YBW4</accession>
<dbReference type="Proteomes" id="UP001236507">
    <property type="component" value="Unassembled WGS sequence"/>
</dbReference>
<evidence type="ECO:0000313" key="2">
    <source>
        <dbReference type="EMBL" id="MDI9861064.1"/>
    </source>
</evidence>
<reference evidence="2 3" key="1">
    <citation type="submission" date="2023-05" db="EMBL/GenBank/DDBJ databases">
        <title>Novel species of genus Flectobacillus isolated from stream in China.</title>
        <authorList>
            <person name="Lu H."/>
        </authorList>
    </citation>
    <scope>NUCLEOTIDE SEQUENCE [LARGE SCALE GENOMIC DNA]</scope>
    <source>
        <strain evidence="2 3">KCTC 42575</strain>
    </source>
</reference>
<dbReference type="InterPro" id="IPR031329">
    <property type="entry name" value="NEUT/ALK_ceramidase_N"/>
</dbReference>
<evidence type="ECO:0000313" key="3">
    <source>
        <dbReference type="Proteomes" id="UP001236507"/>
    </source>
</evidence>
<proteinExistence type="predicted"/>